<comment type="caution">
    <text evidence="1">The sequence shown here is derived from an EMBL/GenBank/DDBJ whole genome shotgun (WGS) entry which is preliminary data.</text>
</comment>
<dbReference type="AlphaFoldDB" id="A0A5N5ECC5"/>
<accession>A0A5N5ECC5</accession>
<name>A0A5N5ECC5_RHOER</name>
<dbReference type="Proteomes" id="UP000325576">
    <property type="component" value="Unassembled WGS sequence"/>
</dbReference>
<dbReference type="Gene3D" id="1.10.10.10">
    <property type="entry name" value="Winged helix-like DNA-binding domain superfamily/Winged helix DNA-binding domain"/>
    <property type="match status" value="1"/>
</dbReference>
<sequence length="711" mass="77228">MKVPVSGSSALTLGVNSLPANELSQTLWVDLFPWLDEYVSDRAALLEPLAPSPDWWFSEAPSFTVLEVDLEKVLSELASLYIAHHAAAVLHESFPLLGEDLPLEVLSLDTRAVTALSRLTTDKAIGGLLTHTTAEIFGVRGTSEQTVHDIVLNLLVCAVMTTPLARVETAEEAVAPPAITALLDDLAQLAMWRRVRGQDSRPLVTVEIDDESPASIQEVAARISALTPNDLPDTDRTDAMDEIDNLFSQLDERESLVLRERIVARVPQRRGAIGAKLGVGSGRVGQIEADVKAKLNAACGFGTAVGNLLGSLRVEIQPVASLDRLLDVHPSIAAEVPGYGVPLWLVLDRLDDYFEVTDGWAAAPGVAEAKKRTQTLLEDFESPNGVVALDDVAEVVSMSRGELEKWLAWCGVVVVAESALTRARRLSDLAVGALEAVGSPKTVGELVDLLKSDRSERSIERALEADDRVTLDGAVWRLHAWGSADSVGEESVSSGEAEGTSEFNIGGDGIVRRKRTRNTAKTPELTRRLYRSGSTWRYRLTVTSDHLRGSGFAVPAGVAVAAGCVRGETIELESHLGVQAVRWTGAQPTFGTIRRFLRELSAVEGEDVLLELWQDGTFRVVRPAIVHSDIDPLRQALAEVGNREPLRTAERHVVRILAEAVCLDGEDRPRKILRAYEDRGEDVILDFLEAAWRRGEASEIDEADGKDASHD</sequence>
<reference evidence="1 2" key="1">
    <citation type="journal article" date="2017" name="Poromechanics V (2013)">
        <title>Genomic Characterization of the Arsenic-Tolerant Actinobacterium, &lt;i&gt;Rhodococcus erythropolis&lt;/i&gt; S43.</title>
        <authorList>
            <person name="Retamal-Morales G."/>
            <person name="Mehnert M."/>
            <person name="Schwabe R."/>
            <person name="Tischler D."/>
            <person name="Schloemann M."/>
            <person name="Levican G.J."/>
        </authorList>
    </citation>
    <scope>NUCLEOTIDE SEQUENCE [LARGE SCALE GENOMIC DNA]</scope>
    <source>
        <strain evidence="1 2">S43</strain>
    </source>
</reference>
<organism evidence="1 2">
    <name type="scientific">Rhodococcus erythropolis</name>
    <name type="common">Arthrobacter picolinophilus</name>
    <dbReference type="NCBI Taxonomy" id="1833"/>
    <lineage>
        <taxon>Bacteria</taxon>
        <taxon>Bacillati</taxon>
        <taxon>Actinomycetota</taxon>
        <taxon>Actinomycetes</taxon>
        <taxon>Mycobacteriales</taxon>
        <taxon>Nocardiaceae</taxon>
        <taxon>Rhodococcus</taxon>
        <taxon>Rhodococcus erythropolis group</taxon>
    </lineage>
</organism>
<dbReference type="EMBL" id="MRBO01000334">
    <property type="protein sequence ID" value="KAB2585414.1"/>
    <property type="molecule type" value="Genomic_DNA"/>
</dbReference>
<dbReference type="SUPFAM" id="SSF88659">
    <property type="entry name" value="Sigma3 and sigma4 domains of RNA polymerase sigma factors"/>
    <property type="match status" value="1"/>
</dbReference>
<dbReference type="InterPro" id="IPR036388">
    <property type="entry name" value="WH-like_DNA-bd_sf"/>
</dbReference>
<evidence type="ECO:0008006" key="3">
    <source>
        <dbReference type="Google" id="ProtNLM"/>
    </source>
</evidence>
<dbReference type="InterPro" id="IPR013324">
    <property type="entry name" value="RNA_pol_sigma_r3/r4-like"/>
</dbReference>
<proteinExistence type="predicted"/>
<evidence type="ECO:0000313" key="2">
    <source>
        <dbReference type="Proteomes" id="UP000325576"/>
    </source>
</evidence>
<protein>
    <recommendedName>
        <fullName evidence="3">RNA polymerase sigma-70 region 4 domain-containing protein</fullName>
    </recommendedName>
</protein>
<evidence type="ECO:0000313" key="1">
    <source>
        <dbReference type="EMBL" id="KAB2585414.1"/>
    </source>
</evidence>
<gene>
    <name evidence="1" type="ORF">BS297_10555</name>
</gene>